<keyword evidence="5" id="KW-1185">Reference proteome</keyword>
<dbReference type="RefSeq" id="WP_307112119.1">
    <property type="nucleotide sequence ID" value="NZ_JAURUE010000002.1"/>
</dbReference>
<comment type="caution">
    <text evidence="4">The sequence shown here is derived from an EMBL/GenBank/DDBJ whole genome shotgun (WGS) entry which is preliminary data.</text>
</comment>
<protein>
    <submittedName>
        <fullName evidence="4">Uncharacterized protein</fullName>
    </submittedName>
</protein>
<reference evidence="4 5" key="1">
    <citation type="submission" date="2023-07" db="EMBL/GenBank/DDBJ databases">
        <title>Sequencing the genomes of 1000 actinobacteria strains.</title>
        <authorList>
            <person name="Klenk H.-P."/>
        </authorList>
    </citation>
    <scope>NUCLEOTIDE SEQUENCE [LARGE SCALE GENOMIC DNA]</scope>
    <source>
        <strain evidence="4 5">DSM 41600</strain>
    </source>
</reference>
<feature type="region of interest" description="Disordered" evidence="1">
    <location>
        <begin position="120"/>
        <end position="197"/>
    </location>
</feature>
<evidence type="ECO:0000313" key="4">
    <source>
        <dbReference type="EMBL" id="MDP9615655.1"/>
    </source>
</evidence>
<evidence type="ECO:0000313" key="5">
    <source>
        <dbReference type="Proteomes" id="UP001234880"/>
    </source>
</evidence>
<dbReference type="SUPFAM" id="SSF48208">
    <property type="entry name" value="Six-hairpin glycosidases"/>
    <property type="match status" value="1"/>
</dbReference>
<feature type="domain" description="Alpha fucosidase A-like C-terminal" evidence="2">
    <location>
        <begin position="84"/>
        <end position="121"/>
    </location>
</feature>
<dbReference type="EMBL" id="JAURUE010000002">
    <property type="protein sequence ID" value="MDP9615655.1"/>
    <property type="molecule type" value="Genomic_DNA"/>
</dbReference>
<organism evidence="4 5">
    <name type="scientific">Streptomyces demainii</name>
    <dbReference type="NCBI Taxonomy" id="588122"/>
    <lineage>
        <taxon>Bacteria</taxon>
        <taxon>Bacillati</taxon>
        <taxon>Actinomycetota</taxon>
        <taxon>Actinomycetes</taxon>
        <taxon>Kitasatosporales</taxon>
        <taxon>Streptomycetaceae</taxon>
        <taxon>Streptomyces</taxon>
    </lineage>
</organism>
<dbReference type="PANTHER" id="PTHR31084:SF0">
    <property type="entry name" value="ALPHA-L-FUCOSIDASE 2"/>
    <property type="match status" value="1"/>
</dbReference>
<dbReference type="Pfam" id="PF21307">
    <property type="entry name" value="Glyco_hydro_95_C"/>
    <property type="match status" value="1"/>
</dbReference>
<dbReference type="InterPro" id="IPR008928">
    <property type="entry name" value="6-hairpin_glycosidase_sf"/>
</dbReference>
<feature type="compositionally biased region" description="Low complexity" evidence="1">
    <location>
        <begin position="169"/>
        <end position="181"/>
    </location>
</feature>
<accession>A0ABT9L4L9</accession>
<dbReference type="Pfam" id="PF22124">
    <property type="entry name" value="Glyco_hydro_95_cat"/>
    <property type="match status" value="1"/>
</dbReference>
<dbReference type="Proteomes" id="UP001234880">
    <property type="component" value="Unassembled WGS sequence"/>
</dbReference>
<dbReference type="InterPro" id="IPR049053">
    <property type="entry name" value="AFCA-like_C"/>
</dbReference>
<dbReference type="PANTHER" id="PTHR31084">
    <property type="entry name" value="ALPHA-L-FUCOSIDASE 2"/>
    <property type="match status" value="1"/>
</dbReference>
<proteinExistence type="predicted"/>
<dbReference type="InterPro" id="IPR054363">
    <property type="entry name" value="GH95_cat"/>
</dbReference>
<dbReference type="InterPro" id="IPR013780">
    <property type="entry name" value="Glyco_hydro_b"/>
</dbReference>
<evidence type="ECO:0000256" key="1">
    <source>
        <dbReference type="SAM" id="MobiDB-lite"/>
    </source>
</evidence>
<evidence type="ECO:0000259" key="3">
    <source>
        <dbReference type="Pfam" id="PF22124"/>
    </source>
</evidence>
<sequence length="197" mass="20244">MPKGQQKIGLWAGLGDGRAAHRLLGRYLAPAWPAGDGGTPPQGGVYRSLPCAHPPFRIDGNFGVTAAIAEMPPQSHLVRDGAPLIELLPALPPRWPGGRVAGPRPRGGITVEELVWADGSVGAGRRPRPLTPPSGSAGGTATARAAYDASPSPPGNGPRSPERKRPVRARAAGGRTGPAIAQRTGVSAHQGQIGYQP</sequence>
<evidence type="ECO:0000259" key="2">
    <source>
        <dbReference type="Pfam" id="PF21307"/>
    </source>
</evidence>
<feature type="domain" description="Glycosyl hydrolase family 95 catalytic" evidence="3">
    <location>
        <begin position="6"/>
        <end position="71"/>
    </location>
</feature>
<feature type="compositionally biased region" description="Low complexity" evidence="1">
    <location>
        <begin position="133"/>
        <end position="150"/>
    </location>
</feature>
<dbReference type="Gene3D" id="2.60.40.1180">
    <property type="entry name" value="Golgi alpha-mannosidase II"/>
    <property type="match status" value="1"/>
</dbReference>
<name>A0ABT9L4L9_9ACTN</name>
<feature type="compositionally biased region" description="Polar residues" evidence="1">
    <location>
        <begin position="184"/>
        <end position="197"/>
    </location>
</feature>
<gene>
    <name evidence="4" type="ORF">JOF35_007993</name>
</gene>